<proteinExistence type="predicted"/>
<dbReference type="Proteomes" id="UP000784294">
    <property type="component" value="Unassembled WGS sequence"/>
</dbReference>
<accession>A0A3S5FCG2</accession>
<gene>
    <name evidence="2" type="ORF">PXEA_LOCUS5760</name>
</gene>
<evidence type="ECO:0000313" key="3">
    <source>
        <dbReference type="Proteomes" id="UP000784294"/>
    </source>
</evidence>
<feature type="region of interest" description="Disordered" evidence="1">
    <location>
        <begin position="147"/>
        <end position="185"/>
    </location>
</feature>
<protein>
    <submittedName>
        <fullName evidence="2">Uncharacterized protein</fullName>
    </submittedName>
</protein>
<evidence type="ECO:0000256" key="1">
    <source>
        <dbReference type="SAM" id="MobiDB-lite"/>
    </source>
</evidence>
<comment type="caution">
    <text evidence="2">The sequence shown here is derived from an EMBL/GenBank/DDBJ whole genome shotgun (WGS) entry which is preliminary data.</text>
</comment>
<evidence type="ECO:0000313" key="2">
    <source>
        <dbReference type="EMBL" id="VEL12320.1"/>
    </source>
</evidence>
<keyword evidence="3" id="KW-1185">Reference proteome</keyword>
<dbReference type="AlphaFoldDB" id="A0A3S5FCG2"/>
<dbReference type="EMBL" id="CAAALY010014432">
    <property type="protein sequence ID" value="VEL12320.1"/>
    <property type="molecule type" value="Genomic_DNA"/>
</dbReference>
<reference evidence="2" key="1">
    <citation type="submission" date="2018-11" db="EMBL/GenBank/DDBJ databases">
        <authorList>
            <consortium name="Pathogen Informatics"/>
        </authorList>
    </citation>
    <scope>NUCLEOTIDE SEQUENCE</scope>
</reference>
<feature type="compositionally biased region" description="Polar residues" evidence="1">
    <location>
        <begin position="164"/>
        <end position="177"/>
    </location>
</feature>
<sequence>MAALTDASETWLEYLTCALAGIPPSHTRLLECMSSEAFSDGLPAGKATVTADANLHTSLVVCTHDLSAPTPSDTVTVSAGVGVSEAASLDEQPPRSSCLELGDEMPANVRSSSPIETKTEVSGPAEALIETSTGSGNLISVIETSHSSGASTKMGQPGFVGPSYSETINMHSNSTTSESKDNSWRLTVGAHLEEDIASPALANETST</sequence>
<organism evidence="2 3">
    <name type="scientific">Protopolystoma xenopodis</name>
    <dbReference type="NCBI Taxonomy" id="117903"/>
    <lineage>
        <taxon>Eukaryota</taxon>
        <taxon>Metazoa</taxon>
        <taxon>Spiralia</taxon>
        <taxon>Lophotrochozoa</taxon>
        <taxon>Platyhelminthes</taxon>
        <taxon>Monogenea</taxon>
        <taxon>Polyopisthocotylea</taxon>
        <taxon>Polystomatidea</taxon>
        <taxon>Polystomatidae</taxon>
        <taxon>Protopolystoma</taxon>
    </lineage>
</organism>
<name>A0A3S5FCG2_9PLAT</name>